<keyword evidence="2" id="KW-0732">Signal</keyword>
<feature type="compositionally biased region" description="Low complexity" evidence="7">
    <location>
        <begin position="202"/>
        <end position="224"/>
    </location>
</feature>
<dbReference type="InterPro" id="IPR010618">
    <property type="entry name" value="RPF"/>
</dbReference>
<evidence type="ECO:0000256" key="1">
    <source>
        <dbReference type="ARBA" id="ARBA00010830"/>
    </source>
</evidence>
<dbReference type="RefSeq" id="WP_163922407.1">
    <property type="nucleotide sequence ID" value="NZ_AP022593.1"/>
</dbReference>
<geneLocation type="plasmid" evidence="10">
    <name>pjcm18538 dna</name>
</geneLocation>
<evidence type="ECO:0000256" key="3">
    <source>
        <dbReference type="ARBA" id="ARBA00022737"/>
    </source>
</evidence>
<protein>
    <recommendedName>
        <fullName evidence="6">Resuscitation-promoting factor RpfA</fullName>
    </recommendedName>
</protein>
<organism evidence="9 10">
    <name type="scientific">Mycolicibacterium arabiense</name>
    <dbReference type="NCBI Taxonomy" id="1286181"/>
    <lineage>
        <taxon>Bacteria</taxon>
        <taxon>Bacillati</taxon>
        <taxon>Actinomycetota</taxon>
        <taxon>Actinomycetes</taxon>
        <taxon>Mycobacteriales</taxon>
        <taxon>Mycobacteriaceae</taxon>
        <taxon>Mycolicibacterium</taxon>
    </lineage>
</organism>
<reference evidence="9 10" key="1">
    <citation type="journal article" date="2019" name="Emerg. Microbes Infect.">
        <title>Comprehensive subspecies identification of 175 nontuberculous mycobacteria species based on 7547 genomic profiles.</title>
        <authorList>
            <person name="Matsumoto Y."/>
            <person name="Kinjo T."/>
            <person name="Motooka D."/>
            <person name="Nabeya D."/>
            <person name="Jung N."/>
            <person name="Uechi K."/>
            <person name="Horii T."/>
            <person name="Iida T."/>
            <person name="Fujita J."/>
            <person name="Nakamura S."/>
        </authorList>
    </citation>
    <scope>NUCLEOTIDE SEQUENCE [LARGE SCALE GENOMIC DNA]</scope>
    <source>
        <strain evidence="9 10">JCM 18538</strain>
    </source>
</reference>
<evidence type="ECO:0000256" key="5">
    <source>
        <dbReference type="ARBA" id="ARBA00023026"/>
    </source>
</evidence>
<dbReference type="CDD" id="cd13925">
    <property type="entry name" value="RPF"/>
    <property type="match status" value="1"/>
</dbReference>
<feature type="compositionally biased region" description="Pro residues" evidence="7">
    <location>
        <begin position="145"/>
        <end position="176"/>
    </location>
</feature>
<gene>
    <name evidence="9" type="ORF">MARA_50360</name>
</gene>
<dbReference type="FunFam" id="1.10.530.10:FF:000029">
    <property type="entry name" value="Resuscitation-promoting factor RpfA"/>
    <property type="match status" value="1"/>
</dbReference>
<dbReference type="EMBL" id="AP022593">
    <property type="protein sequence ID" value="BBY51568.1"/>
    <property type="molecule type" value="Genomic_DNA"/>
</dbReference>
<feature type="region of interest" description="Disordered" evidence="7">
    <location>
        <begin position="403"/>
        <end position="447"/>
    </location>
</feature>
<dbReference type="GO" id="GO:0016787">
    <property type="term" value="F:hydrolase activity"/>
    <property type="evidence" value="ECO:0007669"/>
    <property type="project" value="UniProtKB-KW"/>
</dbReference>
<feature type="compositionally biased region" description="Pro residues" evidence="7">
    <location>
        <begin position="225"/>
        <end position="262"/>
    </location>
</feature>
<feature type="compositionally biased region" description="Pro residues" evidence="7">
    <location>
        <begin position="422"/>
        <end position="447"/>
    </location>
</feature>
<dbReference type="InterPro" id="IPR023346">
    <property type="entry name" value="Lysozyme-like_dom_sf"/>
</dbReference>
<keyword evidence="5" id="KW-0843">Virulence</keyword>
<evidence type="ECO:0000259" key="8">
    <source>
        <dbReference type="Pfam" id="PF06737"/>
    </source>
</evidence>
<feature type="compositionally biased region" description="Low complexity" evidence="7">
    <location>
        <begin position="270"/>
        <end position="295"/>
    </location>
</feature>
<evidence type="ECO:0000256" key="4">
    <source>
        <dbReference type="ARBA" id="ARBA00022801"/>
    </source>
</evidence>
<feature type="domain" description="Resuscitation-promoting factor core lysozyme-like" evidence="8">
    <location>
        <begin position="40"/>
        <end position="116"/>
    </location>
</feature>
<evidence type="ECO:0000256" key="7">
    <source>
        <dbReference type="SAM" id="MobiDB-lite"/>
    </source>
</evidence>
<dbReference type="Proteomes" id="UP000467428">
    <property type="component" value="Chromosome"/>
</dbReference>
<evidence type="ECO:0000256" key="6">
    <source>
        <dbReference type="ARBA" id="ARBA00070624"/>
    </source>
</evidence>
<feature type="compositionally biased region" description="Pro residues" evidence="7">
    <location>
        <begin position="296"/>
        <end position="309"/>
    </location>
</feature>
<evidence type="ECO:0000313" key="10">
    <source>
        <dbReference type="Proteomes" id="UP000467428"/>
    </source>
</evidence>
<evidence type="ECO:0000313" key="9">
    <source>
        <dbReference type="EMBL" id="BBY51568.1"/>
    </source>
</evidence>
<dbReference type="SUPFAM" id="SSF53955">
    <property type="entry name" value="Lysozyme-like"/>
    <property type="match status" value="1"/>
</dbReference>
<feature type="compositionally biased region" description="Pro residues" evidence="7">
    <location>
        <begin position="184"/>
        <end position="201"/>
    </location>
</feature>
<proteinExistence type="inferred from homology"/>
<keyword evidence="10" id="KW-1185">Reference proteome</keyword>
<name>A0A7I7S3Z1_9MYCO</name>
<evidence type="ECO:0000256" key="2">
    <source>
        <dbReference type="ARBA" id="ARBA00022729"/>
    </source>
</evidence>
<feature type="region of interest" description="Disordered" evidence="7">
    <location>
        <begin position="130"/>
        <end position="371"/>
    </location>
</feature>
<keyword evidence="3" id="KW-0677">Repeat</keyword>
<dbReference type="Gene3D" id="1.10.530.10">
    <property type="match status" value="1"/>
</dbReference>
<dbReference type="AlphaFoldDB" id="A0A7I7S3Z1"/>
<keyword evidence="4" id="KW-0378">Hydrolase</keyword>
<dbReference type="Pfam" id="PF06737">
    <property type="entry name" value="Transglycosylas"/>
    <property type="match status" value="1"/>
</dbReference>
<accession>A0A7I7S3Z1</accession>
<sequence>MTGRHRKAAPITSAANVAKIAFTGAVLGGGSMVLASQAGAATDGEWDRVASCESGGNWAINTGNGYHGGLQFSPSTWSGHGGGEYAPTAYMATKEEQIAVAERVLASQGKGAWPTCGRGLSASTPRNVVADAPAPLDNPGLNGELPPPPPFELFAAPAPPPPPPAPELLPPPPPPFEAIGPLNMPAPPPPPAPELPPPPPEAAAVPLDAPLPVDAAQTIGAPMPVDAPLPPPPADLPLPPPVDAPLPPPPAPELPPPPPAPPIVEAANWDVAPGGPAPADQPQVWSLGRADVPLEPVLPAPPAPAPAPGPLALGAEAPLPAPAPAPDAAVQPVSGEVPAPPAEGVPHLASPEALPPGSTLDPAAQGNESPNASYIKDLWQAVQSQEISGKEALIMGLAQRGMNTPYPQQAAGPNVPVTPGDAPAPAPAPDAPVPAPVGGPLLPPPAA</sequence>
<comment type="similarity">
    <text evidence="1">Belongs to the transglycosylase family. Rpf subfamily.</text>
</comment>
<dbReference type="KEGG" id="marz:MARA_50360"/>